<dbReference type="Gene3D" id="3.30.1330.200">
    <property type="match status" value="1"/>
</dbReference>
<evidence type="ECO:0000259" key="4">
    <source>
        <dbReference type="PROSITE" id="PS51154"/>
    </source>
</evidence>
<dbReference type="EMBL" id="RLII01000002">
    <property type="protein sequence ID" value="RXE60239.1"/>
    <property type="molecule type" value="Genomic_DNA"/>
</dbReference>
<evidence type="ECO:0000256" key="1">
    <source>
        <dbReference type="ARBA" id="ARBA00022500"/>
    </source>
</evidence>
<comment type="caution">
    <text evidence="5">The sequence shown here is derived from an EMBL/GenBank/DDBJ whole genome shotgun (WGS) entry which is preliminary data.</text>
</comment>
<dbReference type="SUPFAM" id="SSF64438">
    <property type="entry name" value="CNF1/YfiH-like putative cysteine hydrolases"/>
    <property type="match status" value="1"/>
</dbReference>
<dbReference type="OrthoDB" id="9807202at2"/>
<keyword evidence="6" id="KW-1185">Reference proteome</keyword>
<sequence length="161" mass="17187">MGDIIKVGMADLKASYHPAILTTLGLGSCVGIALFDRSTKIVGLAHAMLPDSSQIKNRTNAAKFVDTAVENLIDEMLKLGAIRNKIVAKLAGGAQMFTFTQGTELMRIGYRNVTAAKAKLESLNIPIISEDTGGNYGRTIELDSSNGMLLVKTIGYGIKQI</sequence>
<comment type="similarity">
    <text evidence="3">Belongs to the CheD family.</text>
</comment>
<dbReference type="PROSITE" id="PS51154">
    <property type="entry name" value="MACRO"/>
    <property type="match status" value="1"/>
</dbReference>
<comment type="catalytic activity">
    <reaction evidence="3">
        <text>L-glutaminyl-[protein] + H2O = L-glutamyl-[protein] + NH4(+)</text>
        <dbReference type="Rhea" id="RHEA:16441"/>
        <dbReference type="Rhea" id="RHEA-COMP:10207"/>
        <dbReference type="Rhea" id="RHEA-COMP:10208"/>
        <dbReference type="ChEBI" id="CHEBI:15377"/>
        <dbReference type="ChEBI" id="CHEBI:28938"/>
        <dbReference type="ChEBI" id="CHEBI:29973"/>
        <dbReference type="ChEBI" id="CHEBI:30011"/>
        <dbReference type="EC" id="3.5.1.44"/>
    </reaction>
</comment>
<dbReference type="PANTHER" id="PTHR35147:SF1">
    <property type="entry name" value="CHEMORECEPTOR GLUTAMINE DEAMIDASE CHED-RELATED"/>
    <property type="match status" value="1"/>
</dbReference>
<protein>
    <recommendedName>
        <fullName evidence="3">Probable chemoreceptor glutamine deamidase CheD</fullName>
        <ecNumber evidence="3">3.5.1.44</ecNumber>
    </recommendedName>
</protein>
<evidence type="ECO:0000256" key="2">
    <source>
        <dbReference type="ARBA" id="ARBA00022801"/>
    </source>
</evidence>
<dbReference type="InterPro" id="IPR005659">
    <property type="entry name" value="Chemorcpt_Glu_NH3ase_CheD"/>
</dbReference>
<dbReference type="Proteomes" id="UP000289166">
    <property type="component" value="Unassembled WGS sequence"/>
</dbReference>
<proteinExistence type="inferred from homology"/>
<dbReference type="PANTHER" id="PTHR35147">
    <property type="entry name" value="CHEMORECEPTOR GLUTAMINE DEAMIDASE CHED-RELATED"/>
    <property type="match status" value="1"/>
</dbReference>
<dbReference type="InterPro" id="IPR002589">
    <property type="entry name" value="Macro_dom"/>
</dbReference>
<accession>A0A4V1K2G8</accession>
<dbReference type="CDD" id="cd16352">
    <property type="entry name" value="CheD"/>
    <property type="match status" value="1"/>
</dbReference>
<dbReference type="InterPro" id="IPR011324">
    <property type="entry name" value="Cytotoxic_necrot_fac-like_cat"/>
</dbReference>
<evidence type="ECO:0000256" key="3">
    <source>
        <dbReference type="HAMAP-Rule" id="MF_01440"/>
    </source>
</evidence>
<dbReference type="AlphaFoldDB" id="A0A4V1K2G8"/>
<dbReference type="EC" id="3.5.1.44" evidence="3"/>
<dbReference type="InterPro" id="IPR038592">
    <property type="entry name" value="CheD-like_sf"/>
</dbReference>
<dbReference type="GO" id="GO:0006935">
    <property type="term" value="P:chemotaxis"/>
    <property type="evidence" value="ECO:0007669"/>
    <property type="project" value="UniProtKB-UniRule"/>
</dbReference>
<comment type="function">
    <text evidence="3">Probably deamidates glutamine residues to glutamate on methyl-accepting chemotaxis receptors (MCPs), playing an important role in chemotaxis.</text>
</comment>
<keyword evidence="2 3" id="KW-0378">Hydrolase</keyword>
<reference evidence="6" key="1">
    <citation type="submission" date="2018-11" db="EMBL/GenBank/DDBJ databases">
        <title>Genome sequencing of a novel mesophilic and cellulolytic organism within the genus Hungateiclostridium.</title>
        <authorList>
            <person name="Rettenmaier R."/>
            <person name="Liebl W."/>
            <person name="Zverlov V."/>
        </authorList>
    </citation>
    <scope>NUCLEOTIDE SEQUENCE [LARGE SCALE GENOMIC DNA]</scope>
    <source>
        <strain evidence="6">N2K1</strain>
    </source>
</reference>
<dbReference type="GO" id="GO:0050568">
    <property type="term" value="F:protein-glutamine glutaminase activity"/>
    <property type="evidence" value="ECO:0007669"/>
    <property type="project" value="UniProtKB-UniRule"/>
</dbReference>
<dbReference type="HAMAP" id="MF_01440">
    <property type="entry name" value="CheD"/>
    <property type="match status" value="1"/>
</dbReference>
<keyword evidence="1 3" id="KW-0145">Chemotaxis</keyword>
<organism evidence="5 6">
    <name type="scientific">Acetivibrio mesophilus</name>
    <dbReference type="NCBI Taxonomy" id="2487273"/>
    <lineage>
        <taxon>Bacteria</taxon>
        <taxon>Bacillati</taxon>
        <taxon>Bacillota</taxon>
        <taxon>Clostridia</taxon>
        <taxon>Eubacteriales</taxon>
        <taxon>Oscillospiraceae</taxon>
        <taxon>Acetivibrio</taxon>
    </lineage>
</organism>
<feature type="domain" description="Macro" evidence="4">
    <location>
        <begin position="1"/>
        <end position="161"/>
    </location>
</feature>
<dbReference type="PROSITE" id="PS51257">
    <property type="entry name" value="PROKAR_LIPOPROTEIN"/>
    <property type="match status" value="1"/>
</dbReference>
<evidence type="ECO:0000313" key="5">
    <source>
        <dbReference type="EMBL" id="RXE60239.1"/>
    </source>
</evidence>
<dbReference type="RefSeq" id="WP_069193975.1">
    <property type="nucleotide sequence ID" value="NZ_RLII01000002.1"/>
</dbReference>
<evidence type="ECO:0000313" key="6">
    <source>
        <dbReference type="Proteomes" id="UP000289166"/>
    </source>
</evidence>
<gene>
    <name evidence="3" type="primary">cheD</name>
    <name evidence="5" type="ORF">EFD62_03180</name>
</gene>
<dbReference type="Pfam" id="PF03975">
    <property type="entry name" value="CheD"/>
    <property type="match status" value="1"/>
</dbReference>
<name>A0A4V1K2G8_9FIRM</name>